<dbReference type="RefSeq" id="WP_345722178.1">
    <property type="nucleotide sequence ID" value="NZ_BAABRU010000007.1"/>
</dbReference>
<feature type="signal peptide" evidence="1">
    <location>
        <begin position="1"/>
        <end position="25"/>
    </location>
</feature>
<evidence type="ECO:0000256" key="1">
    <source>
        <dbReference type="SAM" id="SignalP"/>
    </source>
</evidence>
<dbReference type="PROSITE" id="PS51257">
    <property type="entry name" value="PROKAR_LIPOPROTEIN"/>
    <property type="match status" value="1"/>
</dbReference>
<evidence type="ECO:0000313" key="3">
    <source>
        <dbReference type="Proteomes" id="UP001428290"/>
    </source>
</evidence>
<proteinExistence type="predicted"/>
<keyword evidence="3" id="KW-1185">Reference proteome</keyword>
<dbReference type="EMBL" id="BAABRU010000007">
    <property type="protein sequence ID" value="GAA5528565.1"/>
    <property type="molecule type" value="Genomic_DNA"/>
</dbReference>
<organism evidence="2 3">
    <name type="scientific">Herpetosiphon gulosus</name>
    <dbReference type="NCBI Taxonomy" id="1973496"/>
    <lineage>
        <taxon>Bacteria</taxon>
        <taxon>Bacillati</taxon>
        <taxon>Chloroflexota</taxon>
        <taxon>Chloroflexia</taxon>
        <taxon>Herpetosiphonales</taxon>
        <taxon>Herpetosiphonaceae</taxon>
        <taxon>Herpetosiphon</taxon>
    </lineage>
</organism>
<reference evidence="2 3" key="1">
    <citation type="submission" date="2024-02" db="EMBL/GenBank/DDBJ databases">
        <title>Herpetosiphon gulosus NBRC 112829.</title>
        <authorList>
            <person name="Ichikawa N."/>
            <person name="Katano-Makiyama Y."/>
            <person name="Hidaka K."/>
        </authorList>
    </citation>
    <scope>NUCLEOTIDE SEQUENCE [LARGE SCALE GENOMIC DNA]</scope>
    <source>
        <strain evidence="2 3">NBRC 112829</strain>
    </source>
</reference>
<evidence type="ECO:0008006" key="4">
    <source>
        <dbReference type="Google" id="ProtNLM"/>
    </source>
</evidence>
<evidence type="ECO:0000313" key="2">
    <source>
        <dbReference type="EMBL" id="GAA5528565.1"/>
    </source>
</evidence>
<sequence>MIVNRLLLGALLACLLIGCGRTALPAQTGNQDHIWPTLPPHIPMIEEFGRHVDWDIRPSTDPSRIAITITLYHSLWFEHVTAVISTGQQIDTQLQPLAKTSIEQFIPFVIELSVDRTRLQPDNEITIVLNGQSSEPMMNQVKLRHYISLDNSEYVLTSSPLHQPKVEEFLESFDLDEYQLSTNPQHQPTPTIYMMETLDPAIPTPQN</sequence>
<dbReference type="Proteomes" id="UP001428290">
    <property type="component" value="Unassembled WGS sequence"/>
</dbReference>
<protein>
    <recommendedName>
        <fullName evidence="4">Lipoprotein</fullName>
    </recommendedName>
</protein>
<name>A0ABP9X274_9CHLR</name>
<gene>
    <name evidence="2" type="ORF">Hgul01_02367</name>
</gene>
<accession>A0ABP9X274</accession>
<comment type="caution">
    <text evidence="2">The sequence shown here is derived from an EMBL/GenBank/DDBJ whole genome shotgun (WGS) entry which is preliminary data.</text>
</comment>
<keyword evidence="1" id="KW-0732">Signal</keyword>
<feature type="chain" id="PRO_5047477673" description="Lipoprotein" evidence="1">
    <location>
        <begin position="26"/>
        <end position="207"/>
    </location>
</feature>